<keyword evidence="5 6" id="KW-0539">Nucleus</keyword>
<comment type="function">
    <text evidence="6">Transcriptional repressor that regulates multiple aspects of plant growth and development.</text>
</comment>
<evidence type="ECO:0000313" key="9">
    <source>
        <dbReference type="EMBL" id="KAK6138469.1"/>
    </source>
</evidence>
<feature type="compositionally biased region" description="Polar residues" evidence="7">
    <location>
        <begin position="51"/>
        <end position="74"/>
    </location>
</feature>
<organism evidence="9 10">
    <name type="scientific">Rehmannia glutinosa</name>
    <name type="common">Chinese foxglove</name>
    <dbReference type="NCBI Taxonomy" id="99300"/>
    <lineage>
        <taxon>Eukaryota</taxon>
        <taxon>Viridiplantae</taxon>
        <taxon>Streptophyta</taxon>
        <taxon>Embryophyta</taxon>
        <taxon>Tracheophyta</taxon>
        <taxon>Spermatophyta</taxon>
        <taxon>Magnoliopsida</taxon>
        <taxon>eudicotyledons</taxon>
        <taxon>Gunneridae</taxon>
        <taxon>Pentapetalae</taxon>
        <taxon>asterids</taxon>
        <taxon>lamiids</taxon>
        <taxon>Lamiales</taxon>
        <taxon>Orobanchaceae</taxon>
        <taxon>Rehmannieae</taxon>
        <taxon>Rehmannia</taxon>
    </lineage>
</organism>
<keyword evidence="3 6" id="KW-0805">Transcription regulation</keyword>
<accession>A0ABR0VWS6</accession>
<name>A0ABR0VWS6_REHGL</name>
<evidence type="ECO:0000313" key="10">
    <source>
        <dbReference type="Proteomes" id="UP001318860"/>
    </source>
</evidence>
<keyword evidence="10" id="KW-1185">Reference proteome</keyword>
<dbReference type="NCBIfam" id="TIGR01568">
    <property type="entry name" value="A_thal_3678"/>
    <property type="match status" value="1"/>
</dbReference>
<reference evidence="9 10" key="1">
    <citation type="journal article" date="2021" name="Comput. Struct. Biotechnol. J.">
        <title>De novo genome assembly of the potent medicinal plant Rehmannia glutinosa using nanopore technology.</title>
        <authorList>
            <person name="Ma L."/>
            <person name="Dong C."/>
            <person name="Song C."/>
            <person name="Wang X."/>
            <person name="Zheng X."/>
            <person name="Niu Y."/>
            <person name="Chen S."/>
            <person name="Feng W."/>
        </authorList>
    </citation>
    <scope>NUCLEOTIDE SEQUENCE [LARGE SCALE GENOMIC DNA]</scope>
    <source>
        <strain evidence="9">DH-2019</strain>
    </source>
</reference>
<evidence type="ECO:0000256" key="3">
    <source>
        <dbReference type="ARBA" id="ARBA00023015"/>
    </source>
</evidence>
<sequence>MSGIMEYPSKSCARVYECSSSQHFARDISAKGGGCGCGPKSTDAIEPKSIPKTSFSDQNPSRRSATSSWDRYGGDSSTSTTFSLNNVDISPQFCPENHDYDKCPKKVSRRTKIDDSLAVVKDSDDPYRDFRQSMLQMIYEKQIYSRSDLQQLLHCLLELNSAHHHEVIVRAFVEIWNGGAAVVDGGDGRFPPLGSREYA</sequence>
<dbReference type="EMBL" id="JABTTQ020000730">
    <property type="protein sequence ID" value="KAK6138469.1"/>
    <property type="molecule type" value="Genomic_DNA"/>
</dbReference>
<dbReference type="PROSITE" id="PS51754">
    <property type="entry name" value="OVATE"/>
    <property type="match status" value="1"/>
</dbReference>
<evidence type="ECO:0000256" key="1">
    <source>
        <dbReference type="ARBA" id="ARBA00004123"/>
    </source>
</evidence>
<keyword evidence="4 6" id="KW-0804">Transcription</keyword>
<evidence type="ECO:0000256" key="5">
    <source>
        <dbReference type="ARBA" id="ARBA00023242"/>
    </source>
</evidence>
<feature type="domain" description="OVATE" evidence="8">
    <location>
        <begin position="119"/>
        <end position="178"/>
    </location>
</feature>
<keyword evidence="2 6" id="KW-0678">Repressor</keyword>
<dbReference type="InterPro" id="IPR038933">
    <property type="entry name" value="Ovate"/>
</dbReference>
<feature type="region of interest" description="Disordered" evidence="7">
    <location>
        <begin position="41"/>
        <end position="74"/>
    </location>
</feature>
<dbReference type="Proteomes" id="UP001318860">
    <property type="component" value="Unassembled WGS sequence"/>
</dbReference>
<evidence type="ECO:0000256" key="2">
    <source>
        <dbReference type="ARBA" id="ARBA00022491"/>
    </source>
</evidence>
<protein>
    <recommendedName>
        <fullName evidence="6">Transcription repressor</fullName>
    </recommendedName>
    <alternativeName>
        <fullName evidence="6">Ovate family protein</fullName>
    </alternativeName>
</protein>
<evidence type="ECO:0000256" key="4">
    <source>
        <dbReference type="ARBA" id="ARBA00023163"/>
    </source>
</evidence>
<evidence type="ECO:0000256" key="7">
    <source>
        <dbReference type="SAM" id="MobiDB-lite"/>
    </source>
</evidence>
<comment type="subcellular location">
    <subcellularLocation>
        <location evidence="1 6">Nucleus</location>
    </subcellularLocation>
</comment>
<dbReference type="Pfam" id="PF04844">
    <property type="entry name" value="Ovate"/>
    <property type="match status" value="1"/>
</dbReference>
<dbReference type="PANTHER" id="PTHR33057:SF70">
    <property type="entry name" value="TRANSCRIPTION REPRESSOR-RELATED"/>
    <property type="match status" value="1"/>
</dbReference>
<evidence type="ECO:0000256" key="6">
    <source>
        <dbReference type="RuleBase" id="RU367028"/>
    </source>
</evidence>
<dbReference type="PANTHER" id="PTHR33057">
    <property type="entry name" value="TRANSCRIPTION REPRESSOR OFP7-RELATED"/>
    <property type="match status" value="1"/>
</dbReference>
<proteinExistence type="predicted"/>
<comment type="caution">
    <text evidence="9">The sequence shown here is derived from an EMBL/GenBank/DDBJ whole genome shotgun (WGS) entry which is preliminary data.</text>
</comment>
<gene>
    <name evidence="9" type="ORF">DH2020_027789</name>
</gene>
<dbReference type="InterPro" id="IPR006458">
    <property type="entry name" value="Ovate_C"/>
</dbReference>
<evidence type="ECO:0000259" key="8">
    <source>
        <dbReference type="PROSITE" id="PS51754"/>
    </source>
</evidence>